<proteinExistence type="predicted"/>
<reference evidence="2" key="1">
    <citation type="submission" date="2014-04" db="EMBL/GenBank/DDBJ databases">
        <title>Evolutionary Origins and Diversification of the Mycorrhizal Mutualists.</title>
        <authorList>
            <consortium name="DOE Joint Genome Institute"/>
            <consortium name="Mycorrhizal Genomics Consortium"/>
            <person name="Kohler A."/>
            <person name="Kuo A."/>
            <person name="Nagy L.G."/>
            <person name="Floudas D."/>
            <person name="Copeland A."/>
            <person name="Barry K.W."/>
            <person name="Cichocki N."/>
            <person name="Veneault-Fourrey C."/>
            <person name="LaButti K."/>
            <person name="Lindquist E.A."/>
            <person name="Lipzen A."/>
            <person name="Lundell T."/>
            <person name="Morin E."/>
            <person name="Murat C."/>
            <person name="Riley R."/>
            <person name="Ohm R."/>
            <person name="Sun H."/>
            <person name="Tunlid A."/>
            <person name="Henrissat B."/>
            <person name="Grigoriev I.V."/>
            <person name="Hibbett D.S."/>
            <person name="Martin F."/>
        </authorList>
    </citation>
    <scope>NUCLEOTIDE SEQUENCE [LARGE SCALE GENOMIC DNA]</scope>
    <source>
        <strain evidence="2">FD-334 SS-4</strain>
    </source>
</reference>
<sequence length="88" mass="9704">MGSRVIVEERRTLSATFGSSILPFTRSNYDPAPRILRRPLVMKEARIVMQCSPYQSSLPLEIMMCYARCDSPLALALVTAAIGVIDSA</sequence>
<dbReference type="AlphaFoldDB" id="A0A0D2P5P2"/>
<protein>
    <submittedName>
        <fullName evidence="1">Uncharacterized protein</fullName>
    </submittedName>
</protein>
<dbReference type="Proteomes" id="UP000054270">
    <property type="component" value="Unassembled WGS sequence"/>
</dbReference>
<name>A0A0D2P5P2_HYPSF</name>
<accession>A0A0D2P5P2</accession>
<evidence type="ECO:0000313" key="2">
    <source>
        <dbReference type="Proteomes" id="UP000054270"/>
    </source>
</evidence>
<organism evidence="1 2">
    <name type="scientific">Hypholoma sublateritium (strain FD-334 SS-4)</name>
    <dbReference type="NCBI Taxonomy" id="945553"/>
    <lineage>
        <taxon>Eukaryota</taxon>
        <taxon>Fungi</taxon>
        <taxon>Dikarya</taxon>
        <taxon>Basidiomycota</taxon>
        <taxon>Agaricomycotina</taxon>
        <taxon>Agaricomycetes</taxon>
        <taxon>Agaricomycetidae</taxon>
        <taxon>Agaricales</taxon>
        <taxon>Agaricineae</taxon>
        <taxon>Strophariaceae</taxon>
        <taxon>Hypholoma</taxon>
    </lineage>
</organism>
<dbReference type="EMBL" id="KN817539">
    <property type="protein sequence ID" value="KJA24036.1"/>
    <property type="molecule type" value="Genomic_DNA"/>
</dbReference>
<gene>
    <name evidence="1" type="ORF">HYPSUDRAFT_65847</name>
</gene>
<evidence type="ECO:0000313" key="1">
    <source>
        <dbReference type="EMBL" id="KJA24036.1"/>
    </source>
</evidence>
<keyword evidence="2" id="KW-1185">Reference proteome</keyword>